<evidence type="ECO:0000313" key="2">
    <source>
        <dbReference type="EMBL" id="TQS23678.1"/>
    </source>
</evidence>
<evidence type="ECO:0000313" key="3">
    <source>
        <dbReference type="Proteomes" id="UP000316541"/>
    </source>
</evidence>
<reference evidence="2 3" key="1">
    <citation type="submission" date="2019-07" db="EMBL/GenBank/DDBJ databases">
        <title>Microbispora hainanensis DSM 45428.</title>
        <authorList>
            <person name="Thawai C."/>
        </authorList>
    </citation>
    <scope>NUCLEOTIDE SEQUENCE [LARGE SCALE GENOMIC DNA]</scope>
    <source>
        <strain evidence="2 3">DSM 45428</strain>
    </source>
</reference>
<proteinExistence type="predicted"/>
<feature type="region of interest" description="Disordered" evidence="1">
    <location>
        <begin position="1"/>
        <end position="59"/>
    </location>
</feature>
<evidence type="ECO:0000256" key="1">
    <source>
        <dbReference type="SAM" id="MobiDB-lite"/>
    </source>
</evidence>
<sequence>MAKHTAWDKEAAARVQRAAAKDPSSPSARDHLDREAQSQADQNEHEQRTADEDQDDEER</sequence>
<accession>A0A544Z3S3</accession>
<feature type="compositionally biased region" description="Basic and acidic residues" evidence="1">
    <location>
        <begin position="1"/>
        <end position="12"/>
    </location>
</feature>
<dbReference type="Proteomes" id="UP000316541">
    <property type="component" value="Unassembled WGS sequence"/>
</dbReference>
<protein>
    <submittedName>
        <fullName evidence="2">Uncharacterized protein</fullName>
    </submittedName>
</protein>
<comment type="caution">
    <text evidence="2">The sequence shown here is derived from an EMBL/GenBank/DDBJ whole genome shotgun (WGS) entry which is preliminary data.</text>
</comment>
<feature type="compositionally biased region" description="Basic and acidic residues" evidence="1">
    <location>
        <begin position="28"/>
        <end position="51"/>
    </location>
</feature>
<organism evidence="2 3">
    <name type="scientific">Microbispora hainanensis</name>
    <dbReference type="NCBI Taxonomy" id="568844"/>
    <lineage>
        <taxon>Bacteria</taxon>
        <taxon>Bacillati</taxon>
        <taxon>Actinomycetota</taxon>
        <taxon>Actinomycetes</taxon>
        <taxon>Streptosporangiales</taxon>
        <taxon>Streptosporangiaceae</taxon>
        <taxon>Microbispora</taxon>
    </lineage>
</organism>
<dbReference type="AlphaFoldDB" id="A0A544Z3S3"/>
<name>A0A544Z3S3_9ACTN</name>
<dbReference type="RefSeq" id="WP_142616861.1">
    <property type="nucleotide sequence ID" value="NZ_VIRM01000003.1"/>
</dbReference>
<gene>
    <name evidence="2" type="ORF">FLX08_04340</name>
</gene>
<dbReference type="EMBL" id="VIRM01000003">
    <property type="protein sequence ID" value="TQS23678.1"/>
    <property type="molecule type" value="Genomic_DNA"/>
</dbReference>